<protein>
    <submittedName>
        <fullName evidence="1">Uncharacterized protein</fullName>
    </submittedName>
</protein>
<dbReference type="EMBL" id="JBEDNP010000004">
    <property type="protein sequence ID" value="MEQ3538743.1"/>
    <property type="molecule type" value="Genomic_DNA"/>
</dbReference>
<evidence type="ECO:0000313" key="2">
    <source>
        <dbReference type="Proteomes" id="UP001464923"/>
    </source>
</evidence>
<dbReference type="RefSeq" id="WP_345652830.1">
    <property type="nucleotide sequence ID" value="NZ_BAABLY010000082.1"/>
</dbReference>
<evidence type="ECO:0000313" key="1">
    <source>
        <dbReference type="EMBL" id="MEQ3538743.1"/>
    </source>
</evidence>
<sequence>MATKYRLNVDPDVEHELSDAEVRDLRSFGFQVTRVTGKSAASNSSGNNQNQEG</sequence>
<accession>A0ABV1JS28</accession>
<keyword evidence="2" id="KW-1185">Reference proteome</keyword>
<name>A0ABV1JS28_9PSEU</name>
<reference evidence="1 2" key="1">
    <citation type="submission" date="2024-03" db="EMBL/GenBank/DDBJ databases">
        <title>Draft genome sequence of Pseudonocardia tropica JCM 19149.</title>
        <authorList>
            <person name="Butdee W."/>
            <person name="Duangmal K."/>
        </authorList>
    </citation>
    <scope>NUCLEOTIDE SEQUENCE [LARGE SCALE GENOMIC DNA]</scope>
    <source>
        <strain evidence="1 2">JCM 19149</strain>
    </source>
</reference>
<gene>
    <name evidence="1" type="ORF">WHI96_07915</name>
</gene>
<comment type="caution">
    <text evidence="1">The sequence shown here is derived from an EMBL/GenBank/DDBJ whole genome shotgun (WGS) entry which is preliminary data.</text>
</comment>
<organism evidence="1 2">
    <name type="scientific">Pseudonocardia tropica</name>
    <dbReference type="NCBI Taxonomy" id="681289"/>
    <lineage>
        <taxon>Bacteria</taxon>
        <taxon>Bacillati</taxon>
        <taxon>Actinomycetota</taxon>
        <taxon>Actinomycetes</taxon>
        <taxon>Pseudonocardiales</taxon>
        <taxon>Pseudonocardiaceae</taxon>
        <taxon>Pseudonocardia</taxon>
    </lineage>
</organism>
<dbReference type="Proteomes" id="UP001464923">
    <property type="component" value="Unassembled WGS sequence"/>
</dbReference>
<proteinExistence type="predicted"/>